<protein>
    <recommendedName>
        <fullName evidence="2 3">EGF-like domain-containing protein</fullName>
    </recommendedName>
</protein>
<feature type="non-terminal residue" evidence="4">
    <location>
        <position position="222"/>
    </location>
</feature>
<feature type="region of interest" description="Disordered" evidence="1">
    <location>
        <begin position="189"/>
        <end position="222"/>
    </location>
</feature>
<evidence type="ECO:0000259" key="3">
    <source>
        <dbReference type="PROSITE" id="PS01186"/>
    </source>
</evidence>
<feature type="compositionally biased region" description="Polar residues" evidence="1">
    <location>
        <begin position="191"/>
        <end position="222"/>
    </location>
</feature>
<evidence type="ECO:0000259" key="2">
    <source>
        <dbReference type="PROSITE" id="PS00022"/>
    </source>
</evidence>
<dbReference type="Proteomes" id="UP000678393">
    <property type="component" value="Unassembled WGS sequence"/>
</dbReference>
<comment type="caution">
    <text evidence="4">The sequence shown here is derived from an EMBL/GenBank/DDBJ whole genome shotgun (WGS) entry which is preliminary data.</text>
</comment>
<gene>
    <name evidence="4" type="ORF">CUNI_LOCUS613</name>
</gene>
<dbReference type="AlphaFoldDB" id="A0A8S3YHR3"/>
<accession>A0A8S3YHR3</accession>
<dbReference type="InterPro" id="IPR000742">
    <property type="entry name" value="EGF"/>
</dbReference>
<dbReference type="PROSITE" id="PS00022">
    <property type="entry name" value="EGF_1"/>
    <property type="match status" value="1"/>
</dbReference>
<organism evidence="4 5">
    <name type="scientific">Candidula unifasciata</name>
    <dbReference type="NCBI Taxonomy" id="100452"/>
    <lineage>
        <taxon>Eukaryota</taxon>
        <taxon>Metazoa</taxon>
        <taxon>Spiralia</taxon>
        <taxon>Lophotrochozoa</taxon>
        <taxon>Mollusca</taxon>
        <taxon>Gastropoda</taxon>
        <taxon>Heterobranchia</taxon>
        <taxon>Euthyneura</taxon>
        <taxon>Panpulmonata</taxon>
        <taxon>Eupulmonata</taxon>
        <taxon>Stylommatophora</taxon>
        <taxon>Helicina</taxon>
        <taxon>Helicoidea</taxon>
        <taxon>Geomitridae</taxon>
        <taxon>Candidula</taxon>
    </lineage>
</organism>
<dbReference type="SUPFAM" id="SSF57196">
    <property type="entry name" value="EGF/Laminin"/>
    <property type="match status" value="1"/>
</dbReference>
<reference evidence="4" key="1">
    <citation type="submission" date="2021-04" db="EMBL/GenBank/DDBJ databases">
        <authorList>
            <consortium name="Molecular Ecology Group"/>
        </authorList>
    </citation>
    <scope>NUCLEOTIDE SEQUENCE</scope>
</reference>
<sequence>DGWEVRLTTSYVPRYMYERVPICCPGERNCDHGRQIITSPAGENPATCANGGQMIYRDGQQRCECAPGYQGIWCNFRALPGDSQSQSGFPSGPLIRVLSAPAPYKNMVKEADMWRSKARQFPASPMLPVREHPAGAASPWAYPTAAMMQHQMMHAKMAQMEEMYRQSHGDFRNQIPPQSVAPLDARRTMAGNPNSVINSGANGRFLSASSANKNPYSKITSQ</sequence>
<evidence type="ECO:0000313" key="5">
    <source>
        <dbReference type="Proteomes" id="UP000678393"/>
    </source>
</evidence>
<evidence type="ECO:0000313" key="4">
    <source>
        <dbReference type="EMBL" id="CAG5115055.1"/>
    </source>
</evidence>
<evidence type="ECO:0000256" key="1">
    <source>
        <dbReference type="SAM" id="MobiDB-lite"/>
    </source>
</evidence>
<feature type="non-terminal residue" evidence="4">
    <location>
        <position position="1"/>
    </location>
</feature>
<keyword evidence="5" id="KW-1185">Reference proteome</keyword>
<name>A0A8S3YHR3_9EUPU</name>
<proteinExistence type="predicted"/>
<dbReference type="PROSITE" id="PS01186">
    <property type="entry name" value="EGF_2"/>
    <property type="match status" value="1"/>
</dbReference>
<dbReference type="OrthoDB" id="6142723at2759"/>
<dbReference type="EMBL" id="CAJHNH020000071">
    <property type="protein sequence ID" value="CAG5115055.1"/>
    <property type="molecule type" value="Genomic_DNA"/>
</dbReference>
<feature type="domain" description="EGF-like" evidence="2 3">
    <location>
        <begin position="63"/>
        <end position="74"/>
    </location>
</feature>